<evidence type="ECO:0000256" key="1">
    <source>
        <dbReference type="SAM" id="Phobius"/>
    </source>
</evidence>
<feature type="transmembrane region" description="Helical" evidence="1">
    <location>
        <begin position="21"/>
        <end position="38"/>
    </location>
</feature>
<sequence length="85" mass="9441">MPFVSDNILSDKKQEMCCGRMMSAIAVVFVLSVILFFSHHRNTLTTVVEQNASPENGFCNNCGRNVNGREKISAAKGPVVYFLKE</sequence>
<organism evidence="2 3">
    <name type="scientific">Terrimonas ginsenosidimutans</name>
    <dbReference type="NCBI Taxonomy" id="2908004"/>
    <lineage>
        <taxon>Bacteria</taxon>
        <taxon>Pseudomonadati</taxon>
        <taxon>Bacteroidota</taxon>
        <taxon>Chitinophagia</taxon>
        <taxon>Chitinophagales</taxon>
        <taxon>Chitinophagaceae</taxon>
        <taxon>Terrimonas</taxon>
    </lineage>
</organism>
<keyword evidence="1" id="KW-1133">Transmembrane helix</keyword>
<keyword evidence="1" id="KW-0472">Membrane</keyword>
<comment type="caution">
    <text evidence="2">The sequence shown here is derived from an EMBL/GenBank/DDBJ whole genome shotgun (WGS) entry which is preliminary data.</text>
</comment>
<keyword evidence="1" id="KW-0812">Transmembrane</keyword>
<evidence type="ECO:0000313" key="2">
    <source>
        <dbReference type="EMBL" id="MCG2616824.1"/>
    </source>
</evidence>
<dbReference type="Proteomes" id="UP001165367">
    <property type="component" value="Unassembled WGS sequence"/>
</dbReference>
<protein>
    <submittedName>
        <fullName evidence="2">Uncharacterized protein</fullName>
    </submittedName>
</protein>
<evidence type="ECO:0000313" key="3">
    <source>
        <dbReference type="Proteomes" id="UP001165367"/>
    </source>
</evidence>
<name>A0ABS9KX68_9BACT</name>
<dbReference type="EMBL" id="JAKLTR010000015">
    <property type="protein sequence ID" value="MCG2616824.1"/>
    <property type="molecule type" value="Genomic_DNA"/>
</dbReference>
<keyword evidence="3" id="KW-1185">Reference proteome</keyword>
<proteinExistence type="predicted"/>
<dbReference type="RefSeq" id="WP_237875361.1">
    <property type="nucleotide sequence ID" value="NZ_JAKLTR010000015.1"/>
</dbReference>
<accession>A0ABS9KX68</accession>
<reference evidence="2" key="1">
    <citation type="submission" date="2022-01" db="EMBL/GenBank/DDBJ databases">
        <authorList>
            <person name="Jo J.-H."/>
            <person name="Im W.-T."/>
        </authorList>
    </citation>
    <scope>NUCLEOTIDE SEQUENCE</scope>
    <source>
        <strain evidence="2">NA20</strain>
    </source>
</reference>
<gene>
    <name evidence="2" type="ORF">LZZ85_21185</name>
</gene>